<protein>
    <submittedName>
        <fullName evidence="1">SWIM zinc finger family protein</fullName>
    </submittedName>
</protein>
<reference evidence="1 2" key="1">
    <citation type="submission" date="2024-12" db="EMBL/GenBank/DDBJ databases">
        <title>Forecasting of Potato common scab and diversities of Pathogenic streptomyces spp. in china.</title>
        <authorList>
            <person name="Handique U."/>
            <person name="Wu J."/>
        </authorList>
    </citation>
    <scope>NUCLEOTIDE SEQUENCE [LARGE SCALE GENOMIC DNA]</scope>
    <source>
        <strain evidence="1 2">ZRIMU1585</strain>
    </source>
</reference>
<dbReference type="EMBL" id="JBJVNE010000292">
    <property type="protein sequence ID" value="MFM9653738.1"/>
    <property type="molecule type" value="Genomic_DNA"/>
</dbReference>
<name>A0ABW9IZB0_STRGJ</name>
<dbReference type="Proteomes" id="UP001631993">
    <property type="component" value="Unassembled WGS sequence"/>
</dbReference>
<sequence>YRGFSGEGGLLRVLSDVDDDGLSAVAACLSWQPVIDAETNSQEAGLTRSRADGALAVFAVSGRIGFDLVDGAWFHRELPLDPTRVTTDHAR</sequence>
<organism evidence="1 2">
    <name type="scientific">Streptomyces galilaeus</name>
    <dbReference type="NCBI Taxonomy" id="33899"/>
    <lineage>
        <taxon>Bacteria</taxon>
        <taxon>Bacillati</taxon>
        <taxon>Actinomycetota</taxon>
        <taxon>Actinomycetes</taxon>
        <taxon>Kitasatosporales</taxon>
        <taxon>Streptomycetaceae</taxon>
        <taxon>Streptomyces</taxon>
    </lineage>
</organism>
<evidence type="ECO:0000313" key="1">
    <source>
        <dbReference type="EMBL" id="MFM9653738.1"/>
    </source>
</evidence>
<gene>
    <name evidence="1" type="ORF">ACKI1S_47900</name>
</gene>
<feature type="non-terminal residue" evidence="1">
    <location>
        <position position="91"/>
    </location>
</feature>
<proteinExistence type="predicted"/>
<comment type="caution">
    <text evidence="1">The sequence shown here is derived from an EMBL/GenBank/DDBJ whole genome shotgun (WGS) entry which is preliminary data.</text>
</comment>
<feature type="non-terminal residue" evidence="1">
    <location>
        <position position="1"/>
    </location>
</feature>
<keyword evidence="2" id="KW-1185">Reference proteome</keyword>
<evidence type="ECO:0000313" key="2">
    <source>
        <dbReference type="Proteomes" id="UP001631993"/>
    </source>
</evidence>
<accession>A0ABW9IZB0</accession>